<evidence type="ECO:0000256" key="5">
    <source>
        <dbReference type="ARBA" id="ARBA00022833"/>
    </source>
</evidence>
<evidence type="ECO:0000313" key="12">
    <source>
        <dbReference type="Proteomes" id="UP000594263"/>
    </source>
</evidence>
<accession>A0A7N0TMV4</accession>
<keyword evidence="5" id="KW-0862">Zinc</keyword>
<comment type="subcellular location">
    <subcellularLocation>
        <location evidence="1">Nucleus</location>
        <location evidence="1">Nucleolus</location>
    </subcellularLocation>
</comment>
<dbReference type="OMA" id="EASDEYC"/>
<dbReference type="AlphaFoldDB" id="A0A7N0TMV4"/>
<dbReference type="GO" id="GO:0070860">
    <property type="term" value="C:RNA polymerase I core factor complex"/>
    <property type="evidence" value="ECO:0007669"/>
    <property type="project" value="InterPro"/>
</dbReference>
<reference evidence="11" key="1">
    <citation type="submission" date="2021-01" db="UniProtKB">
        <authorList>
            <consortium name="EnsemblPlants"/>
        </authorList>
    </citation>
    <scope>IDENTIFICATION</scope>
</reference>
<evidence type="ECO:0000256" key="6">
    <source>
        <dbReference type="ARBA" id="ARBA00023015"/>
    </source>
</evidence>
<evidence type="ECO:0000256" key="8">
    <source>
        <dbReference type="ARBA" id="ARBA00023163"/>
    </source>
</evidence>
<dbReference type="InterPro" id="IPR033599">
    <property type="entry name" value="TAF1B/Rrn7"/>
</dbReference>
<sequence>MAVLIVSIRILYNIHGFGVWENSLCNHERWFESNVSSQPGSECEQNDVYSSCGMGESPLNSKGSSMPDKDSRLDGGELLSNLQAIYEKLQNRYEYSKDLPTYLNYCKDVIFVGTGLSNDDEKTITEEFWDIYHDKQEGNDEDGPNEDSITREPKYRDFETPHDVYSNDSKRAAYSDVGLTLSAHCESPHLDDQSEQSHGDDHNSPRRSEIPPSCAANEEQVASKISKDEAINRIKAEMEEHRFCYIPPRVNVKRHDYLHYVRKKDEGAYTYVAHADYYILLRACARVAQVDIRIMHVGVMNLERRLAWIEKRIDHCLNLRHPDVDDDHVDDYNGSVQQHECSEEVSFSE</sequence>
<feature type="region of interest" description="Disordered" evidence="10">
    <location>
        <begin position="134"/>
        <end position="169"/>
    </location>
</feature>
<keyword evidence="9" id="KW-0539">Nucleus</keyword>
<dbReference type="Gramene" id="Kaladp0039s0759.1.v1.1">
    <property type="protein sequence ID" value="Kaladp0039s0759.1.v1.1"/>
    <property type="gene ID" value="Kaladp0039s0759.v1.1"/>
</dbReference>
<dbReference type="Proteomes" id="UP000594263">
    <property type="component" value="Unplaced"/>
</dbReference>
<feature type="compositionally biased region" description="Basic and acidic residues" evidence="10">
    <location>
        <begin position="148"/>
        <end position="162"/>
    </location>
</feature>
<dbReference type="PANTHER" id="PTHR31576">
    <property type="entry name" value="TATA BOX-BINDING PROTEIN-ASSOCIATED FACTOR RNA POLYMERASE I SUBUNIT B"/>
    <property type="match status" value="1"/>
</dbReference>
<protein>
    <submittedName>
        <fullName evidence="11">Uncharacterized protein</fullName>
    </submittedName>
</protein>
<comment type="similarity">
    <text evidence="2">Belongs to the RRN7/TAF1B family.</text>
</comment>
<evidence type="ECO:0000256" key="10">
    <source>
        <dbReference type="SAM" id="MobiDB-lite"/>
    </source>
</evidence>
<dbReference type="PANTHER" id="PTHR31576:SF2">
    <property type="entry name" value="TATA BOX-BINDING PROTEIN-ASSOCIATED FACTOR RNA POLYMERASE I SUBUNIT B"/>
    <property type="match status" value="1"/>
</dbReference>
<feature type="region of interest" description="Disordered" evidence="10">
    <location>
        <begin position="187"/>
        <end position="222"/>
    </location>
</feature>
<evidence type="ECO:0000256" key="1">
    <source>
        <dbReference type="ARBA" id="ARBA00004604"/>
    </source>
</evidence>
<keyword evidence="8" id="KW-0804">Transcription</keyword>
<keyword evidence="7" id="KW-0238">DNA-binding</keyword>
<evidence type="ECO:0000256" key="2">
    <source>
        <dbReference type="ARBA" id="ARBA00006899"/>
    </source>
</evidence>
<keyword evidence="6" id="KW-0805">Transcription regulation</keyword>
<evidence type="ECO:0000313" key="11">
    <source>
        <dbReference type="EnsemblPlants" id="Kaladp0039s0759.1.v1.1"/>
    </source>
</evidence>
<evidence type="ECO:0000256" key="4">
    <source>
        <dbReference type="ARBA" id="ARBA00022771"/>
    </source>
</evidence>
<evidence type="ECO:0000256" key="3">
    <source>
        <dbReference type="ARBA" id="ARBA00022723"/>
    </source>
</evidence>
<dbReference type="EnsemblPlants" id="Kaladp0039s0759.1.v1.1">
    <property type="protein sequence ID" value="Kaladp0039s0759.1.v1.1"/>
    <property type="gene ID" value="Kaladp0039s0759.v1.1"/>
</dbReference>
<proteinExistence type="inferred from homology"/>
<keyword evidence="4" id="KW-0863">Zinc-finger</keyword>
<name>A0A7N0TMV4_KALFE</name>
<dbReference type="GO" id="GO:0008270">
    <property type="term" value="F:zinc ion binding"/>
    <property type="evidence" value="ECO:0007669"/>
    <property type="project" value="UniProtKB-KW"/>
</dbReference>
<dbReference type="GO" id="GO:0042790">
    <property type="term" value="P:nucleolar large rRNA transcription by RNA polymerase I"/>
    <property type="evidence" value="ECO:0007669"/>
    <property type="project" value="TreeGrafter"/>
</dbReference>
<dbReference type="GO" id="GO:0001164">
    <property type="term" value="F:RNA polymerase I core promoter sequence-specific DNA binding"/>
    <property type="evidence" value="ECO:0007669"/>
    <property type="project" value="InterPro"/>
</dbReference>
<organism evidence="11 12">
    <name type="scientific">Kalanchoe fedtschenkoi</name>
    <name type="common">Lavender scallops</name>
    <name type="synonym">South American air plant</name>
    <dbReference type="NCBI Taxonomy" id="63787"/>
    <lineage>
        <taxon>Eukaryota</taxon>
        <taxon>Viridiplantae</taxon>
        <taxon>Streptophyta</taxon>
        <taxon>Embryophyta</taxon>
        <taxon>Tracheophyta</taxon>
        <taxon>Spermatophyta</taxon>
        <taxon>Magnoliopsida</taxon>
        <taxon>eudicotyledons</taxon>
        <taxon>Gunneridae</taxon>
        <taxon>Pentapetalae</taxon>
        <taxon>Saxifragales</taxon>
        <taxon>Crassulaceae</taxon>
        <taxon>Kalanchoe</taxon>
    </lineage>
</organism>
<evidence type="ECO:0000256" key="7">
    <source>
        <dbReference type="ARBA" id="ARBA00023125"/>
    </source>
</evidence>
<feature type="compositionally biased region" description="Basic and acidic residues" evidence="10">
    <location>
        <begin position="187"/>
        <end position="209"/>
    </location>
</feature>
<keyword evidence="12" id="KW-1185">Reference proteome</keyword>
<keyword evidence="3" id="KW-0479">Metal-binding</keyword>
<evidence type="ECO:0000256" key="9">
    <source>
        <dbReference type="ARBA" id="ARBA00023242"/>
    </source>
</evidence>